<proteinExistence type="predicted"/>
<sequence length="134" mass="14979">MPRNRFEKLRNNLHIADVNCPDSTNRLWKVRPLLDVFQRKCKSLVADERLCINEQMVPFEGPLDMKQVRGGVEGLRVVDASVMPTIATANLNVPVHMIADRAATFIREDYEGASSSSGPSRGAISRILSWASRT</sequence>
<name>A0ACB8C0S1_DERSI</name>
<gene>
    <name evidence="1" type="ORF">HPB49_000561</name>
</gene>
<evidence type="ECO:0000313" key="1">
    <source>
        <dbReference type="EMBL" id="KAH7932666.1"/>
    </source>
</evidence>
<keyword evidence="2" id="KW-1185">Reference proteome</keyword>
<organism evidence="1 2">
    <name type="scientific">Dermacentor silvarum</name>
    <name type="common">Tick</name>
    <dbReference type="NCBI Taxonomy" id="543639"/>
    <lineage>
        <taxon>Eukaryota</taxon>
        <taxon>Metazoa</taxon>
        <taxon>Ecdysozoa</taxon>
        <taxon>Arthropoda</taxon>
        <taxon>Chelicerata</taxon>
        <taxon>Arachnida</taxon>
        <taxon>Acari</taxon>
        <taxon>Parasitiformes</taxon>
        <taxon>Ixodida</taxon>
        <taxon>Ixodoidea</taxon>
        <taxon>Ixodidae</taxon>
        <taxon>Rhipicephalinae</taxon>
        <taxon>Dermacentor</taxon>
    </lineage>
</organism>
<dbReference type="EMBL" id="CM023478">
    <property type="protein sequence ID" value="KAH7932666.1"/>
    <property type="molecule type" value="Genomic_DNA"/>
</dbReference>
<dbReference type="Proteomes" id="UP000821865">
    <property type="component" value="Chromosome 9"/>
</dbReference>
<accession>A0ACB8C0S1</accession>
<reference evidence="1" key="1">
    <citation type="submission" date="2020-05" db="EMBL/GenBank/DDBJ databases">
        <title>Large-scale comparative analyses of tick genomes elucidate their genetic diversity and vector capacities.</title>
        <authorList>
            <person name="Jia N."/>
            <person name="Wang J."/>
            <person name="Shi W."/>
            <person name="Du L."/>
            <person name="Sun Y."/>
            <person name="Zhan W."/>
            <person name="Jiang J."/>
            <person name="Wang Q."/>
            <person name="Zhang B."/>
            <person name="Ji P."/>
            <person name="Sakyi L.B."/>
            <person name="Cui X."/>
            <person name="Yuan T."/>
            <person name="Jiang B."/>
            <person name="Yang W."/>
            <person name="Lam T.T.-Y."/>
            <person name="Chang Q."/>
            <person name="Ding S."/>
            <person name="Wang X."/>
            <person name="Zhu J."/>
            <person name="Ruan X."/>
            <person name="Zhao L."/>
            <person name="Wei J."/>
            <person name="Que T."/>
            <person name="Du C."/>
            <person name="Cheng J."/>
            <person name="Dai P."/>
            <person name="Han X."/>
            <person name="Huang E."/>
            <person name="Gao Y."/>
            <person name="Liu J."/>
            <person name="Shao H."/>
            <person name="Ye R."/>
            <person name="Li L."/>
            <person name="Wei W."/>
            <person name="Wang X."/>
            <person name="Wang C."/>
            <person name="Yang T."/>
            <person name="Huo Q."/>
            <person name="Li W."/>
            <person name="Guo W."/>
            <person name="Chen H."/>
            <person name="Zhou L."/>
            <person name="Ni X."/>
            <person name="Tian J."/>
            <person name="Zhou Y."/>
            <person name="Sheng Y."/>
            <person name="Liu T."/>
            <person name="Pan Y."/>
            <person name="Xia L."/>
            <person name="Li J."/>
            <person name="Zhao F."/>
            <person name="Cao W."/>
        </authorList>
    </citation>
    <scope>NUCLEOTIDE SEQUENCE</scope>
    <source>
        <strain evidence="1">Dsil-2018</strain>
    </source>
</reference>
<evidence type="ECO:0000313" key="2">
    <source>
        <dbReference type="Proteomes" id="UP000821865"/>
    </source>
</evidence>
<protein>
    <submittedName>
        <fullName evidence="1">Uncharacterized protein</fullName>
    </submittedName>
</protein>
<comment type="caution">
    <text evidence="1">The sequence shown here is derived from an EMBL/GenBank/DDBJ whole genome shotgun (WGS) entry which is preliminary data.</text>
</comment>